<reference evidence="2" key="1">
    <citation type="journal article" date="2023" name="Plant J.">
        <title>Genome sequences and population genomics provide insights into the demographic history, inbreeding, and mutation load of two 'living fossil' tree species of Dipteronia.</title>
        <authorList>
            <person name="Feng Y."/>
            <person name="Comes H.P."/>
            <person name="Chen J."/>
            <person name="Zhu S."/>
            <person name="Lu R."/>
            <person name="Zhang X."/>
            <person name="Li P."/>
            <person name="Qiu J."/>
            <person name="Olsen K.M."/>
            <person name="Qiu Y."/>
        </authorList>
    </citation>
    <scope>NUCLEOTIDE SEQUENCE</scope>
    <source>
        <strain evidence="2">KIB01</strain>
    </source>
</reference>
<evidence type="ECO:0000256" key="1">
    <source>
        <dbReference type="SAM" id="Coils"/>
    </source>
</evidence>
<name>A0AAD9U3F8_9ROSI</name>
<comment type="caution">
    <text evidence="2">The sequence shown here is derived from an EMBL/GenBank/DDBJ whole genome shotgun (WGS) entry which is preliminary data.</text>
</comment>
<dbReference type="Proteomes" id="UP001280121">
    <property type="component" value="Unassembled WGS sequence"/>
</dbReference>
<evidence type="ECO:0000313" key="2">
    <source>
        <dbReference type="EMBL" id="KAK2647137.1"/>
    </source>
</evidence>
<dbReference type="AlphaFoldDB" id="A0AAD9U3F8"/>
<feature type="coiled-coil region" evidence="1">
    <location>
        <begin position="62"/>
        <end position="89"/>
    </location>
</feature>
<sequence>MVQRNPRRDLDLKMKVLETQLFIRKYVGNLSKKVTSLTSSNTKMKRELDEVRFVEVGTKEALERAVEKLAILENLVAQLRASLKSSENKLSQTDASLANALEGLDKAADDAVIQTGASSCKNTC</sequence>
<protein>
    <submittedName>
        <fullName evidence="2">Uncharacterized protein</fullName>
    </submittedName>
</protein>
<keyword evidence="1" id="KW-0175">Coiled coil</keyword>
<proteinExistence type="predicted"/>
<organism evidence="2 3">
    <name type="scientific">Dipteronia dyeriana</name>
    <dbReference type="NCBI Taxonomy" id="168575"/>
    <lineage>
        <taxon>Eukaryota</taxon>
        <taxon>Viridiplantae</taxon>
        <taxon>Streptophyta</taxon>
        <taxon>Embryophyta</taxon>
        <taxon>Tracheophyta</taxon>
        <taxon>Spermatophyta</taxon>
        <taxon>Magnoliopsida</taxon>
        <taxon>eudicotyledons</taxon>
        <taxon>Gunneridae</taxon>
        <taxon>Pentapetalae</taxon>
        <taxon>rosids</taxon>
        <taxon>malvids</taxon>
        <taxon>Sapindales</taxon>
        <taxon>Sapindaceae</taxon>
        <taxon>Hippocastanoideae</taxon>
        <taxon>Acereae</taxon>
        <taxon>Dipteronia</taxon>
    </lineage>
</organism>
<gene>
    <name evidence="2" type="ORF">Ddye_022332</name>
</gene>
<evidence type="ECO:0000313" key="3">
    <source>
        <dbReference type="Proteomes" id="UP001280121"/>
    </source>
</evidence>
<accession>A0AAD9U3F8</accession>
<dbReference type="EMBL" id="JANJYI010000006">
    <property type="protein sequence ID" value="KAK2647137.1"/>
    <property type="molecule type" value="Genomic_DNA"/>
</dbReference>
<keyword evidence="3" id="KW-1185">Reference proteome</keyword>